<dbReference type="Proteomes" id="UP001732700">
    <property type="component" value="Chromosome 2D"/>
</dbReference>
<protein>
    <submittedName>
        <fullName evidence="1">Uncharacterized protein</fullName>
    </submittedName>
</protein>
<proteinExistence type="predicted"/>
<keyword evidence="2" id="KW-1185">Reference proteome</keyword>
<name>A0ACD5V5Q8_AVESA</name>
<sequence length="264" mass="29747">MVSSNDLGPMISDASKFKTLSLNDSPPALDSTDRAVVHAGDVGTGLPDSTIMAQPAAEEALSRRSERSTADLLLDQPTFDSVEDAMDYFCNSLRVARAARYKALPLSSQSSPEKIEAQRVLAPPHQAQRVPAQEQASAVATQGRYEGSKEKTAENGNKWMCEEVWMAFQNYLKKQDLMEFDYEFEELICQCFHVESDCKIFDHFNFTVKMKEPGSSEWISTRYFAEVKEILRRTIYFCCPLEPDEYGIIAMHARTNGWIICSIL</sequence>
<reference evidence="1" key="2">
    <citation type="submission" date="2025-09" db="UniProtKB">
        <authorList>
            <consortium name="EnsemblPlants"/>
        </authorList>
    </citation>
    <scope>IDENTIFICATION</scope>
</reference>
<organism evidence="1 2">
    <name type="scientific">Avena sativa</name>
    <name type="common">Oat</name>
    <dbReference type="NCBI Taxonomy" id="4498"/>
    <lineage>
        <taxon>Eukaryota</taxon>
        <taxon>Viridiplantae</taxon>
        <taxon>Streptophyta</taxon>
        <taxon>Embryophyta</taxon>
        <taxon>Tracheophyta</taxon>
        <taxon>Spermatophyta</taxon>
        <taxon>Magnoliopsida</taxon>
        <taxon>Liliopsida</taxon>
        <taxon>Poales</taxon>
        <taxon>Poaceae</taxon>
        <taxon>BOP clade</taxon>
        <taxon>Pooideae</taxon>
        <taxon>Poodae</taxon>
        <taxon>Poeae</taxon>
        <taxon>Poeae Chloroplast Group 1 (Aveneae type)</taxon>
        <taxon>Aveninae</taxon>
        <taxon>Avena</taxon>
    </lineage>
</organism>
<dbReference type="EnsemblPlants" id="AVESA.00010b.r2.2DG0384820.2">
    <property type="protein sequence ID" value="AVESA.00010b.r2.2DG0384820.2.CDS"/>
    <property type="gene ID" value="AVESA.00010b.r2.2DG0384820"/>
</dbReference>
<evidence type="ECO:0000313" key="2">
    <source>
        <dbReference type="Proteomes" id="UP001732700"/>
    </source>
</evidence>
<evidence type="ECO:0000313" key="1">
    <source>
        <dbReference type="EnsemblPlants" id="AVESA.00010b.r2.2DG0384820.2.CDS"/>
    </source>
</evidence>
<reference evidence="1" key="1">
    <citation type="submission" date="2021-05" db="EMBL/GenBank/DDBJ databases">
        <authorList>
            <person name="Scholz U."/>
            <person name="Mascher M."/>
            <person name="Fiebig A."/>
        </authorList>
    </citation>
    <scope>NUCLEOTIDE SEQUENCE [LARGE SCALE GENOMIC DNA]</scope>
</reference>
<accession>A0ACD5V5Q8</accession>